<feature type="region of interest" description="Disordered" evidence="1">
    <location>
        <begin position="1"/>
        <end position="23"/>
    </location>
</feature>
<feature type="domain" description="Heterokaryon incompatibility" evidence="2">
    <location>
        <begin position="203"/>
        <end position="360"/>
    </location>
</feature>
<dbReference type="InterPro" id="IPR010730">
    <property type="entry name" value="HET"/>
</dbReference>
<dbReference type="PANTHER" id="PTHR33112">
    <property type="entry name" value="DOMAIN PROTEIN, PUTATIVE-RELATED"/>
    <property type="match status" value="1"/>
</dbReference>
<dbReference type="GeneID" id="54355547"/>
<accession>A0A6A5RTK3</accession>
<dbReference type="Pfam" id="PF06985">
    <property type="entry name" value="HET"/>
    <property type="match status" value="1"/>
</dbReference>
<gene>
    <name evidence="3" type="ORF">M421DRAFT_90664</name>
</gene>
<dbReference type="RefSeq" id="XP_033451117.1">
    <property type="nucleotide sequence ID" value="XM_033597880.1"/>
</dbReference>
<dbReference type="AlphaFoldDB" id="A0A6A5RTK3"/>
<dbReference type="Proteomes" id="UP000800082">
    <property type="component" value="Unassembled WGS sequence"/>
</dbReference>
<dbReference type="PANTHER" id="PTHR33112:SF16">
    <property type="entry name" value="HETEROKARYON INCOMPATIBILITY DOMAIN-CONTAINING PROTEIN"/>
    <property type="match status" value="1"/>
</dbReference>
<sequence length="597" mass="67084">MRVSQGERRAQWPPSRYGAPTENMPTHGAAEEFITLHKDYAELFACAESSCALCMYFARELYYSPHSGAIDSAFDSQSATAFKVKLLGGFPAALTWSVDDDDAPCEMKLRAKWLHHGWGSISWPAHEIADRNLRVAGPDAQELLGLSLRWLVDCLYDHQECGRRAVDTGPFLPTRLLDVGEAGQQEIRLVLCEDLLAEEQYEYVTLSYCWGRANRAAHTTVENLAERLHTIRLASLPETIRDAVAITRALDVRYLWVDALCIIQVDQGDNEDWQRESANMGKIYGTSVLTIAASGAADSSKGCFHRTPVASWPARNHILTQHQVPQLTRRNDIVLEASLPKWTAAVERSALARRGWALQERMLASRKLFWTADGLFWECGELRASEYGPIELDLDEFPTLLELAASIQGRSSLWQRNAWARLVEEYSRKALTVATDRLSAVLGLGRTLSDLTDQKYEMGLWTNNVVRELAWHAVSDPEGSRISSVPSWSWASTTQAVGFQPRQSEITCSALATVSISNGQIQVRGQLGRLRLTPLDDRAFIFSFDADDPHLIRAHPRDELDELDVDRKHGLFIQDILEDGPVQGDGAFEYISWIRWK</sequence>
<feature type="compositionally biased region" description="Basic and acidic residues" evidence="1">
    <location>
        <begin position="1"/>
        <end position="10"/>
    </location>
</feature>
<dbReference type="EMBL" id="ML978962">
    <property type="protein sequence ID" value="KAF1930869.1"/>
    <property type="molecule type" value="Genomic_DNA"/>
</dbReference>
<keyword evidence="4" id="KW-1185">Reference proteome</keyword>
<evidence type="ECO:0000256" key="1">
    <source>
        <dbReference type="SAM" id="MobiDB-lite"/>
    </source>
</evidence>
<name>A0A6A5RTK3_9PLEO</name>
<protein>
    <submittedName>
        <fullName evidence="3">HET-domain-containing protein</fullName>
    </submittedName>
</protein>
<dbReference type="OrthoDB" id="3486565at2759"/>
<reference evidence="3" key="1">
    <citation type="journal article" date="2020" name="Stud. Mycol.">
        <title>101 Dothideomycetes genomes: a test case for predicting lifestyles and emergence of pathogens.</title>
        <authorList>
            <person name="Haridas S."/>
            <person name="Albert R."/>
            <person name="Binder M."/>
            <person name="Bloem J."/>
            <person name="Labutti K."/>
            <person name="Salamov A."/>
            <person name="Andreopoulos B."/>
            <person name="Baker S."/>
            <person name="Barry K."/>
            <person name="Bills G."/>
            <person name="Bluhm B."/>
            <person name="Cannon C."/>
            <person name="Castanera R."/>
            <person name="Culley D."/>
            <person name="Daum C."/>
            <person name="Ezra D."/>
            <person name="Gonzalez J."/>
            <person name="Henrissat B."/>
            <person name="Kuo A."/>
            <person name="Liang C."/>
            <person name="Lipzen A."/>
            <person name="Lutzoni F."/>
            <person name="Magnuson J."/>
            <person name="Mondo S."/>
            <person name="Nolan M."/>
            <person name="Ohm R."/>
            <person name="Pangilinan J."/>
            <person name="Park H.-J."/>
            <person name="Ramirez L."/>
            <person name="Alfaro M."/>
            <person name="Sun H."/>
            <person name="Tritt A."/>
            <person name="Yoshinaga Y."/>
            <person name="Zwiers L.-H."/>
            <person name="Turgeon B."/>
            <person name="Goodwin S."/>
            <person name="Spatafora J."/>
            <person name="Crous P."/>
            <person name="Grigoriev I."/>
        </authorList>
    </citation>
    <scope>NUCLEOTIDE SEQUENCE</scope>
    <source>
        <strain evidence="3">CBS 183.55</strain>
    </source>
</reference>
<proteinExistence type="predicted"/>
<evidence type="ECO:0000313" key="3">
    <source>
        <dbReference type="EMBL" id="KAF1930869.1"/>
    </source>
</evidence>
<evidence type="ECO:0000313" key="4">
    <source>
        <dbReference type="Proteomes" id="UP000800082"/>
    </source>
</evidence>
<evidence type="ECO:0000259" key="2">
    <source>
        <dbReference type="Pfam" id="PF06985"/>
    </source>
</evidence>
<organism evidence="3 4">
    <name type="scientific">Didymella exigua CBS 183.55</name>
    <dbReference type="NCBI Taxonomy" id="1150837"/>
    <lineage>
        <taxon>Eukaryota</taxon>
        <taxon>Fungi</taxon>
        <taxon>Dikarya</taxon>
        <taxon>Ascomycota</taxon>
        <taxon>Pezizomycotina</taxon>
        <taxon>Dothideomycetes</taxon>
        <taxon>Pleosporomycetidae</taxon>
        <taxon>Pleosporales</taxon>
        <taxon>Pleosporineae</taxon>
        <taxon>Didymellaceae</taxon>
        <taxon>Didymella</taxon>
    </lineage>
</organism>